<dbReference type="PANTHER" id="PTHR13847:SF287">
    <property type="entry name" value="FAD-DEPENDENT OXIDOREDUCTASE DOMAIN-CONTAINING PROTEIN 1"/>
    <property type="match status" value="1"/>
</dbReference>
<comment type="caution">
    <text evidence="5">The sequence shown here is derived from an EMBL/GenBank/DDBJ whole genome shotgun (WGS) entry which is preliminary data.</text>
</comment>
<protein>
    <recommendedName>
        <fullName evidence="2">FAD-dependent oxidoreductase domain-containing protein 1</fullName>
    </recommendedName>
</protein>
<gene>
    <name evidence="5" type="ORF">ERUC_LOCUS28827</name>
</gene>
<dbReference type="Proteomes" id="UP001642260">
    <property type="component" value="Unassembled WGS sequence"/>
</dbReference>
<dbReference type="SUPFAM" id="SSF54373">
    <property type="entry name" value="FAD-linked reductases, C-terminal domain"/>
    <property type="match status" value="1"/>
</dbReference>
<dbReference type="Gene3D" id="3.30.9.10">
    <property type="entry name" value="D-Amino Acid Oxidase, subunit A, domain 2"/>
    <property type="match status" value="1"/>
</dbReference>
<feature type="domain" description="FAD dependent oxidoreductase" evidence="4">
    <location>
        <begin position="44"/>
        <end position="435"/>
    </location>
</feature>
<dbReference type="SUPFAM" id="SSF51905">
    <property type="entry name" value="FAD/NAD(P)-binding domain"/>
    <property type="match status" value="1"/>
</dbReference>
<evidence type="ECO:0000256" key="3">
    <source>
        <dbReference type="ARBA" id="ARBA00046185"/>
    </source>
</evidence>
<dbReference type="PANTHER" id="PTHR13847">
    <property type="entry name" value="SARCOSINE DEHYDROGENASE-RELATED"/>
    <property type="match status" value="1"/>
</dbReference>
<evidence type="ECO:0000256" key="1">
    <source>
        <dbReference type="ARBA" id="ARBA00023002"/>
    </source>
</evidence>
<keyword evidence="6" id="KW-1185">Reference proteome</keyword>
<comment type="function">
    <text evidence="3">Required for the assembly of the mitochondrial membrane respiratory chain NADH dehydrogenase (Complex I). Involved in mid-late stages of complex I assembly.</text>
</comment>
<dbReference type="GO" id="GO:0016491">
    <property type="term" value="F:oxidoreductase activity"/>
    <property type="evidence" value="ECO:0007669"/>
    <property type="project" value="UniProtKB-KW"/>
</dbReference>
<reference evidence="5 6" key="1">
    <citation type="submission" date="2022-03" db="EMBL/GenBank/DDBJ databases">
        <authorList>
            <person name="Macdonald S."/>
            <person name="Ahmed S."/>
            <person name="Newling K."/>
        </authorList>
    </citation>
    <scope>NUCLEOTIDE SEQUENCE [LARGE SCALE GENOMIC DNA]</scope>
</reference>
<keyword evidence="1" id="KW-0560">Oxidoreductase</keyword>
<organism evidence="5 6">
    <name type="scientific">Eruca vesicaria subsp. sativa</name>
    <name type="common">Garden rocket</name>
    <name type="synonym">Eruca sativa</name>
    <dbReference type="NCBI Taxonomy" id="29727"/>
    <lineage>
        <taxon>Eukaryota</taxon>
        <taxon>Viridiplantae</taxon>
        <taxon>Streptophyta</taxon>
        <taxon>Embryophyta</taxon>
        <taxon>Tracheophyta</taxon>
        <taxon>Spermatophyta</taxon>
        <taxon>Magnoliopsida</taxon>
        <taxon>eudicotyledons</taxon>
        <taxon>Gunneridae</taxon>
        <taxon>Pentapetalae</taxon>
        <taxon>rosids</taxon>
        <taxon>malvids</taxon>
        <taxon>Brassicales</taxon>
        <taxon>Brassicaceae</taxon>
        <taxon>Brassiceae</taxon>
        <taxon>Eruca</taxon>
    </lineage>
</organism>
<evidence type="ECO:0000256" key="2">
    <source>
        <dbReference type="ARBA" id="ARBA00039785"/>
    </source>
</evidence>
<dbReference type="Pfam" id="PF01266">
    <property type="entry name" value="DAO"/>
    <property type="match status" value="1"/>
</dbReference>
<dbReference type="Gene3D" id="3.50.50.60">
    <property type="entry name" value="FAD/NAD(P)-binding domain"/>
    <property type="match status" value="1"/>
</dbReference>
<name>A0ABC8KVV8_ERUVS</name>
<dbReference type="InterPro" id="IPR006076">
    <property type="entry name" value="FAD-dep_OxRdtase"/>
</dbReference>
<dbReference type="EMBL" id="CAKOAT010352931">
    <property type="protein sequence ID" value="CAH8363071.1"/>
    <property type="molecule type" value="Genomic_DNA"/>
</dbReference>
<accession>A0ABC8KVV8</accession>
<evidence type="ECO:0000259" key="4">
    <source>
        <dbReference type="Pfam" id="PF01266"/>
    </source>
</evidence>
<sequence length="456" mass="49602">MASISLQRPNFLNSPFQSPASRRIRHGASPQSLRVTASSRSSFDVVVVGGGIIGLTIARQFLTGSDLSVAVVDKAVPCSGATGAGQGYIWMTHKKPGSDVWDLTMRSHQLWHEFAERLTDQGLDPEEMIGWKKTGSLLVGKTSQECVALKQKVHELTEGGLRAEYLSSADLFLKEPAILVDDDTGAAFLPDDSQLDAHRAVAYIEKGNREFATEGRYAEFFHEPVTGLIRSDGSSKEVTGVRTLKRNLYGKKATIVAAGCWSGSLMHDLLKDSNISVGVPVKPRKGHLLVVENFDSFHLNHGIMEAGYADRQSASAPGLGVEERMLSISMTATMDTAGNLVLGSSREFVRFDTEPDETIIRCIWERAAEFFPKLRDISIEEFIRNRKVRVGLRPYMPDGKPMIGSVSGLQNLYLAAGHEGGGLSMALGTAEMVSDIVLGKPSQVDNSAFQVKGRCC</sequence>
<evidence type="ECO:0000313" key="6">
    <source>
        <dbReference type="Proteomes" id="UP001642260"/>
    </source>
</evidence>
<dbReference type="InterPro" id="IPR036188">
    <property type="entry name" value="FAD/NAD-bd_sf"/>
</dbReference>
<proteinExistence type="predicted"/>
<dbReference type="AlphaFoldDB" id="A0ABC8KVV8"/>
<evidence type="ECO:0000313" key="5">
    <source>
        <dbReference type="EMBL" id="CAH8363071.1"/>
    </source>
</evidence>